<protein>
    <submittedName>
        <fullName evidence="5">Helix-turn-helix transcriptional regulator</fullName>
    </submittedName>
</protein>
<dbReference type="SMART" id="SM00421">
    <property type="entry name" value="HTH_LUXR"/>
    <property type="match status" value="1"/>
</dbReference>
<dbReference type="Pfam" id="PF00196">
    <property type="entry name" value="GerE"/>
    <property type="match status" value="1"/>
</dbReference>
<dbReference type="SUPFAM" id="SSF46894">
    <property type="entry name" value="C-terminal effector domain of the bipartite response regulators"/>
    <property type="match status" value="1"/>
</dbReference>
<name>A0ABQ5Y8R0_9VIBR</name>
<dbReference type="EMBL" id="BSOE01000058">
    <property type="protein sequence ID" value="GLR06469.1"/>
    <property type="molecule type" value="Genomic_DNA"/>
</dbReference>
<evidence type="ECO:0000313" key="6">
    <source>
        <dbReference type="Proteomes" id="UP001156669"/>
    </source>
</evidence>
<dbReference type="InterPro" id="IPR036388">
    <property type="entry name" value="WH-like_DNA-bd_sf"/>
</dbReference>
<reference evidence="6" key="1">
    <citation type="journal article" date="2019" name="Int. J. Syst. Evol. Microbiol.">
        <title>The Global Catalogue of Microorganisms (GCM) 10K type strain sequencing project: providing services to taxonomists for standard genome sequencing and annotation.</title>
        <authorList>
            <consortium name="The Broad Institute Genomics Platform"/>
            <consortium name="The Broad Institute Genome Sequencing Center for Infectious Disease"/>
            <person name="Wu L."/>
            <person name="Ma J."/>
        </authorList>
    </citation>
    <scope>NUCLEOTIDE SEQUENCE [LARGE SCALE GENOMIC DNA]</scope>
    <source>
        <strain evidence="6">NBRC 110633</strain>
    </source>
</reference>
<comment type="caution">
    <text evidence="5">The sequence shown here is derived from an EMBL/GenBank/DDBJ whole genome shotgun (WGS) entry which is preliminary data.</text>
</comment>
<keyword evidence="2" id="KW-0238">DNA-binding</keyword>
<keyword evidence="6" id="KW-1185">Reference proteome</keyword>
<feature type="domain" description="HTH luxR-type" evidence="4">
    <location>
        <begin position="234"/>
        <end position="299"/>
    </location>
</feature>
<dbReference type="PROSITE" id="PS50043">
    <property type="entry name" value="HTH_LUXR_2"/>
    <property type="match status" value="1"/>
</dbReference>
<dbReference type="PANTHER" id="PTHR44688:SF16">
    <property type="entry name" value="DNA-BINDING TRANSCRIPTIONAL ACTIVATOR DEVR_DOSR"/>
    <property type="match status" value="1"/>
</dbReference>
<dbReference type="PRINTS" id="PR00038">
    <property type="entry name" value="HTHLUXR"/>
</dbReference>
<dbReference type="PANTHER" id="PTHR44688">
    <property type="entry name" value="DNA-BINDING TRANSCRIPTIONAL ACTIVATOR DEVR_DOSR"/>
    <property type="match status" value="1"/>
</dbReference>
<sequence length="304" mass="34798">MGSTTLPFLITLGYQSVALCLSQPLSHARIPMPNDAFNTQLAETISALNSPSFTPKLMRVIASLLSFDCAVILGYREGKHPIYLYDSIENERELLFQRYLTTSFQNDPFYQKLNANKEQGIFTLKDVVGKDVARNDLDYQAYCEQFYHQTGWKDELSMLIEIESTRWVMLYFGFMQDDKRFTKAQVTKLKSYFAIIQSLCQQHWKQTEFTLAEPVFSPNAYSGHMRAAIESALASFGETVLTKREQEIAALIAQGYDSKEIATQLDVAEGTVKNHRKRIYAQLNVASLSEFFQLFLNHLITQSR</sequence>
<evidence type="ECO:0000256" key="2">
    <source>
        <dbReference type="ARBA" id="ARBA00023125"/>
    </source>
</evidence>
<dbReference type="CDD" id="cd06170">
    <property type="entry name" value="LuxR_C_like"/>
    <property type="match status" value="1"/>
</dbReference>
<evidence type="ECO:0000256" key="3">
    <source>
        <dbReference type="ARBA" id="ARBA00023163"/>
    </source>
</evidence>
<dbReference type="InterPro" id="IPR000792">
    <property type="entry name" value="Tscrpt_reg_LuxR_C"/>
</dbReference>
<accession>A0ABQ5Y8R0</accession>
<keyword evidence="1" id="KW-0805">Transcription regulation</keyword>
<evidence type="ECO:0000259" key="4">
    <source>
        <dbReference type="PROSITE" id="PS50043"/>
    </source>
</evidence>
<dbReference type="InterPro" id="IPR016032">
    <property type="entry name" value="Sig_transdc_resp-reg_C-effctor"/>
</dbReference>
<proteinExistence type="predicted"/>
<keyword evidence="3" id="KW-0804">Transcription</keyword>
<dbReference type="Gene3D" id="1.10.10.10">
    <property type="entry name" value="Winged helix-like DNA-binding domain superfamily/Winged helix DNA-binding domain"/>
    <property type="match status" value="1"/>
</dbReference>
<gene>
    <name evidence="5" type="ORF">GCM10007906_40570</name>
</gene>
<evidence type="ECO:0000313" key="5">
    <source>
        <dbReference type="EMBL" id="GLR06469.1"/>
    </source>
</evidence>
<organism evidence="5 6">
    <name type="scientific">Vibrio hyugaensis</name>
    <dbReference type="NCBI Taxonomy" id="1534743"/>
    <lineage>
        <taxon>Bacteria</taxon>
        <taxon>Pseudomonadati</taxon>
        <taxon>Pseudomonadota</taxon>
        <taxon>Gammaproteobacteria</taxon>
        <taxon>Vibrionales</taxon>
        <taxon>Vibrionaceae</taxon>
        <taxon>Vibrio</taxon>
    </lineage>
</organism>
<evidence type="ECO:0000256" key="1">
    <source>
        <dbReference type="ARBA" id="ARBA00023015"/>
    </source>
</evidence>
<dbReference type="Proteomes" id="UP001156669">
    <property type="component" value="Unassembled WGS sequence"/>
</dbReference>